<keyword evidence="2" id="KW-1185">Reference proteome</keyword>
<proteinExistence type="predicted"/>
<sequence>MDGQRATKRAGKWIHAPLLTLTLGLGLLQMTAPAEAARPDLRRMSCAQAQAMVARNGAVVMTTGRYTYKRFVAGIRWCDRWEAIRPAVAATRDTPQCVVGYECETPLFRPFERD</sequence>
<evidence type="ECO:0000313" key="1">
    <source>
        <dbReference type="EMBL" id="MBA4610651.1"/>
    </source>
</evidence>
<dbReference type="AlphaFoldDB" id="A0A838XNN7"/>
<gene>
    <name evidence="1" type="ORF">H1W37_03230</name>
</gene>
<dbReference type="RefSeq" id="WP_181758837.1">
    <property type="nucleotide sequence ID" value="NZ_BMCR01000002.1"/>
</dbReference>
<protein>
    <submittedName>
        <fullName evidence="1">Uncharacterized protein</fullName>
    </submittedName>
</protein>
<comment type="caution">
    <text evidence="1">The sequence shown here is derived from an EMBL/GenBank/DDBJ whole genome shotgun (WGS) entry which is preliminary data.</text>
</comment>
<evidence type="ECO:0000313" key="2">
    <source>
        <dbReference type="Proteomes" id="UP000559404"/>
    </source>
</evidence>
<organism evidence="1 2">
    <name type="scientific">Stappia taiwanensis</name>
    <dbReference type="NCBI Taxonomy" id="992267"/>
    <lineage>
        <taxon>Bacteria</taxon>
        <taxon>Pseudomonadati</taxon>
        <taxon>Pseudomonadota</taxon>
        <taxon>Alphaproteobacteria</taxon>
        <taxon>Hyphomicrobiales</taxon>
        <taxon>Stappiaceae</taxon>
        <taxon>Stappia</taxon>
    </lineage>
</organism>
<accession>A0A838XNN7</accession>
<dbReference type="Proteomes" id="UP000559404">
    <property type="component" value="Unassembled WGS sequence"/>
</dbReference>
<reference evidence="1 2" key="2">
    <citation type="submission" date="2020-08" db="EMBL/GenBank/DDBJ databases">
        <title>Stappia taiwanensis sp. nov., isolated from a coastal thermal spring.</title>
        <authorList>
            <person name="Kampfer P."/>
        </authorList>
    </citation>
    <scope>NUCLEOTIDE SEQUENCE [LARGE SCALE GENOMIC DNA]</scope>
    <source>
        <strain evidence="1 2">DSM 23284</strain>
    </source>
</reference>
<reference evidence="1 2" key="1">
    <citation type="submission" date="2020-07" db="EMBL/GenBank/DDBJ databases">
        <authorList>
            <person name="Li M."/>
        </authorList>
    </citation>
    <scope>NUCLEOTIDE SEQUENCE [LARGE SCALE GENOMIC DNA]</scope>
    <source>
        <strain evidence="1 2">DSM 23284</strain>
    </source>
</reference>
<dbReference type="EMBL" id="JACEON010000002">
    <property type="protein sequence ID" value="MBA4610651.1"/>
    <property type="molecule type" value="Genomic_DNA"/>
</dbReference>
<name>A0A838XNN7_9HYPH</name>